<feature type="region of interest" description="Disordered" evidence="1">
    <location>
        <begin position="82"/>
        <end position="112"/>
    </location>
</feature>
<reference evidence="3" key="2">
    <citation type="submission" date="2015-01" db="EMBL/GenBank/DDBJ databases">
        <title>Evolutionary Origins and Diversification of the Mycorrhizal Mutualists.</title>
        <authorList>
            <consortium name="DOE Joint Genome Institute"/>
            <consortium name="Mycorrhizal Genomics Consortium"/>
            <person name="Kohler A."/>
            <person name="Kuo A."/>
            <person name="Nagy L.G."/>
            <person name="Floudas D."/>
            <person name="Copeland A."/>
            <person name="Barry K.W."/>
            <person name="Cichocki N."/>
            <person name="Veneault-Fourrey C."/>
            <person name="LaButti K."/>
            <person name="Lindquist E.A."/>
            <person name="Lipzen A."/>
            <person name="Lundell T."/>
            <person name="Morin E."/>
            <person name="Murat C."/>
            <person name="Riley R."/>
            <person name="Ohm R."/>
            <person name="Sun H."/>
            <person name="Tunlid A."/>
            <person name="Henrissat B."/>
            <person name="Grigoriev I.V."/>
            <person name="Hibbett D.S."/>
            <person name="Martin F."/>
        </authorList>
    </citation>
    <scope>NUCLEOTIDE SEQUENCE [LARGE SCALE GENOMIC DNA]</scope>
    <source>
        <strain evidence="3">Foug A</strain>
    </source>
</reference>
<feature type="region of interest" description="Disordered" evidence="1">
    <location>
        <begin position="1"/>
        <end position="63"/>
    </location>
</feature>
<proteinExistence type="predicted"/>
<protein>
    <submittedName>
        <fullName evidence="2">Uncharacterized protein</fullName>
    </submittedName>
</protein>
<organism evidence="2 3">
    <name type="scientific">Scleroderma citrinum Foug A</name>
    <dbReference type="NCBI Taxonomy" id="1036808"/>
    <lineage>
        <taxon>Eukaryota</taxon>
        <taxon>Fungi</taxon>
        <taxon>Dikarya</taxon>
        <taxon>Basidiomycota</taxon>
        <taxon>Agaricomycotina</taxon>
        <taxon>Agaricomycetes</taxon>
        <taxon>Agaricomycetidae</taxon>
        <taxon>Boletales</taxon>
        <taxon>Sclerodermatineae</taxon>
        <taxon>Sclerodermataceae</taxon>
        <taxon>Scleroderma</taxon>
    </lineage>
</organism>
<evidence type="ECO:0000313" key="2">
    <source>
        <dbReference type="EMBL" id="KIM52165.1"/>
    </source>
</evidence>
<keyword evidence="3" id="KW-1185">Reference proteome</keyword>
<dbReference type="EMBL" id="KN822221">
    <property type="protein sequence ID" value="KIM52165.1"/>
    <property type="molecule type" value="Genomic_DNA"/>
</dbReference>
<gene>
    <name evidence="2" type="ORF">SCLCIDRAFT_575132</name>
</gene>
<accession>A0A0C3CUE6</accession>
<reference evidence="2 3" key="1">
    <citation type="submission" date="2014-04" db="EMBL/GenBank/DDBJ databases">
        <authorList>
            <consortium name="DOE Joint Genome Institute"/>
            <person name="Kuo A."/>
            <person name="Kohler A."/>
            <person name="Nagy L.G."/>
            <person name="Floudas D."/>
            <person name="Copeland A."/>
            <person name="Barry K.W."/>
            <person name="Cichocki N."/>
            <person name="Veneault-Fourrey C."/>
            <person name="LaButti K."/>
            <person name="Lindquist E.A."/>
            <person name="Lipzen A."/>
            <person name="Lundell T."/>
            <person name="Morin E."/>
            <person name="Murat C."/>
            <person name="Sun H."/>
            <person name="Tunlid A."/>
            <person name="Henrissat B."/>
            <person name="Grigoriev I.V."/>
            <person name="Hibbett D.S."/>
            <person name="Martin F."/>
            <person name="Nordberg H.P."/>
            <person name="Cantor M.N."/>
            <person name="Hua S.X."/>
        </authorList>
    </citation>
    <scope>NUCLEOTIDE SEQUENCE [LARGE SCALE GENOMIC DNA]</scope>
    <source>
        <strain evidence="2 3">Foug A</strain>
    </source>
</reference>
<dbReference type="HOGENOM" id="CLU_2147351_0_0_1"/>
<evidence type="ECO:0000256" key="1">
    <source>
        <dbReference type="SAM" id="MobiDB-lite"/>
    </source>
</evidence>
<sequence>MPTINATMSTPTISTPAGSTNAEYPIPKLTTSPQCPCRQSPPHQHDDDDNPQPTSIGTQGRDDYARSLLLVTQLMRFTSTLNSCQRKRKDKQLSTTKPARALRGLALPVLHK</sequence>
<dbReference type="Proteomes" id="UP000053989">
    <property type="component" value="Unassembled WGS sequence"/>
</dbReference>
<evidence type="ECO:0000313" key="3">
    <source>
        <dbReference type="Proteomes" id="UP000053989"/>
    </source>
</evidence>
<name>A0A0C3CUE6_9AGAM</name>
<feature type="compositionally biased region" description="Polar residues" evidence="1">
    <location>
        <begin position="1"/>
        <end position="22"/>
    </location>
</feature>
<dbReference type="InParanoid" id="A0A0C3CUE6"/>
<dbReference type="AlphaFoldDB" id="A0A0C3CUE6"/>